<dbReference type="SMART" id="SM00474">
    <property type="entry name" value="35EXOc"/>
    <property type="match status" value="1"/>
</dbReference>
<dbReference type="FunFam" id="3.30.420.10:FF:000054">
    <property type="entry name" value="Werner Syndrome-like exonuclease"/>
    <property type="match status" value="1"/>
</dbReference>
<dbReference type="PANTHER" id="PTHR13620">
    <property type="entry name" value="3-5 EXONUCLEASE"/>
    <property type="match status" value="1"/>
</dbReference>
<dbReference type="Gene3D" id="3.30.420.10">
    <property type="entry name" value="Ribonuclease H-like superfamily/Ribonuclease H"/>
    <property type="match status" value="1"/>
</dbReference>
<evidence type="ECO:0000259" key="3">
    <source>
        <dbReference type="SMART" id="SM00474"/>
    </source>
</evidence>
<organism evidence="4 5">
    <name type="scientific">Lactuca saligna</name>
    <name type="common">Willowleaf lettuce</name>
    <dbReference type="NCBI Taxonomy" id="75948"/>
    <lineage>
        <taxon>Eukaryota</taxon>
        <taxon>Viridiplantae</taxon>
        <taxon>Streptophyta</taxon>
        <taxon>Embryophyta</taxon>
        <taxon>Tracheophyta</taxon>
        <taxon>Spermatophyta</taxon>
        <taxon>Magnoliopsida</taxon>
        <taxon>eudicotyledons</taxon>
        <taxon>Gunneridae</taxon>
        <taxon>Pentapetalae</taxon>
        <taxon>asterids</taxon>
        <taxon>campanulids</taxon>
        <taxon>Asterales</taxon>
        <taxon>Asteraceae</taxon>
        <taxon>Cichorioideae</taxon>
        <taxon>Cichorieae</taxon>
        <taxon>Lactucinae</taxon>
        <taxon>Lactuca</taxon>
    </lineage>
</organism>
<dbReference type="GO" id="GO:0006139">
    <property type="term" value="P:nucleobase-containing compound metabolic process"/>
    <property type="evidence" value="ECO:0007669"/>
    <property type="project" value="InterPro"/>
</dbReference>
<dbReference type="EMBL" id="OX465085">
    <property type="protein sequence ID" value="CAI9302437.1"/>
    <property type="molecule type" value="Genomic_DNA"/>
</dbReference>
<keyword evidence="5" id="KW-1185">Reference proteome</keyword>
<dbReference type="PANTHER" id="PTHR13620:SF105">
    <property type="entry name" value="OS01G0737700 PROTEIN"/>
    <property type="match status" value="1"/>
</dbReference>
<dbReference type="GO" id="GO:0008408">
    <property type="term" value="F:3'-5' exonuclease activity"/>
    <property type="evidence" value="ECO:0007669"/>
    <property type="project" value="InterPro"/>
</dbReference>
<evidence type="ECO:0000313" key="4">
    <source>
        <dbReference type="EMBL" id="CAI9302437.1"/>
    </source>
</evidence>
<dbReference type="AlphaFoldDB" id="A0AA36A389"/>
<name>A0AA36A389_LACSI</name>
<feature type="domain" description="3'-5' exonuclease" evidence="3">
    <location>
        <begin position="33"/>
        <end position="216"/>
    </location>
</feature>
<keyword evidence="1" id="KW-0540">Nuclease</keyword>
<dbReference type="InterPro" id="IPR051132">
    <property type="entry name" value="3-5_Exonuclease_domain"/>
</dbReference>
<dbReference type="InterPro" id="IPR036397">
    <property type="entry name" value="RNaseH_sf"/>
</dbReference>
<dbReference type="GO" id="GO:0005737">
    <property type="term" value="C:cytoplasm"/>
    <property type="evidence" value="ECO:0007669"/>
    <property type="project" value="TreeGrafter"/>
</dbReference>
<gene>
    <name evidence="4" type="ORF">LSALG_LOCUS40925</name>
</gene>
<evidence type="ECO:0000256" key="2">
    <source>
        <dbReference type="ARBA" id="ARBA00022801"/>
    </source>
</evidence>
<evidence type="ECO:0000313" key="5">
    <source>
        <dbReference type="Proteomes" id="UP001177003"/>
    </source>
</evidence>
<dbReference type="InterPro" id="IPR002562">
    <property type="entry name" value="3'-5'_exonuclease_dom"/>
</dbReference>
<proteinExistence type="predicted"/>
<keyword evidence="2" id="KW-0378">Hydrolase</keyword>
<dbReference type="GO" id="GO:0003676">
    <property type="term" value="F:nucleic acid binding"/>
    <property type="evidence" value="ECO:0007669"/>
    <property type="project" value="InterPro"/>
</dbReference>
<evidence type="ECO:0000256" key="1">
    <source>
        <dbReference type="ARBA" id="ARBA00022722"/>
    </source>
</evidence>
<dbReference type="SUPFAM" id="SSF53098">
    <property type="entry name" value="Ribonuclease H-like"/>
    <property type="match status" value="1"/>
</dbReference>
<dbReference type="Proteomes" id="UP001177003">
    <property type="component" value="Chromosome 9"/>
</dbReference>
<dbReference type="Pfam" id="PF01612">
    <property type="entry name" value="DNA_pol_A_exo1"/>
    <property type="match status" value="1"/>
</dbReference>
<dbReference type="InterPro" id="IPR012337">
    <property type="entry name" value="RNaseH-like_sf"/>
</dbReference>
<accession>A0AA36A389</accession>
<dbReference type="GO" id="GO:0005634">
    <property type="term" value="C:nucleus"/>
    <property type="evidence" value="ECO:0007669"/>
    <property type="project" value="TreeGrafter"/>
</dbReference>
<sequence>MAMSIIHYEHIVPDDTHEHDHYEITFFEDNILTLLTETPHSVDKWISEIERKHRRRRHSLIVGLDVEWRPNRNQNYENPVATLQLCVGRRCMIFQLLFSPTMPQSLRNFLRNPAYTFVGVGIKNDVEKLMENWNLEVANTADIGALAAEEYGMRNLRNAGLKGLTRRVLGKELIKPKNVTMSDWDNERLTLDQVQYACIDAFLSYKIGSILISGNHY</sequence>
<protein>
    <recommendedName>
        <fullName evidence="3">3'-5' exonuclease domain-containing protein</fullName>
    </recommendedName>
</protein>
<reference evidence="4" key="1">
    <citation type="submission" date="2023-04" db="EMBL/GenBank/DDBJ databases">
        <authorList>
            <person name="Vijverberg K."/>
            <person name="Xiong W."/>
            <person name="Schranz E."/>
        </authorList>
    </citation>
    <scope>NUCLEOTIDE SEQUENCE</scope>
</reference>
<dbReference type="CDD" id="cd06141">
    <property type="entry name" value="WRN_exo"/>
    <property type="match status" value="1"/>
</dbReference>